<comment type="caution">
    <text evidence="1">The sequence shown here is derived from an EMBL/GenBank/DDBJ whole genome shotgun (WGS) entry which is preliminary data.</text>
</comment>
<dbReference type="Proteomes" id="UP000288216">
    <property type="component" value="Unassembled WGS sequence"/>
</dbReference>
<protein>
    <submittedName>
        <fullName evidence="1">Uncharacterized protein</fullName>
    </submittedName>
</protein>
<name>A0A401QA62_SCYTO</name>
<sequence>HLVSRQFVLEAKMADVHNMMAQVCLTGDEVSTSLSLFEWGCWGG</sequence>
<evidence type="ECO:0000313" key="2">
    <source>
        <dbReference type="Proteomes" id="UP000288216"/>
    </source>
</evidence>
<feature type="non-terminal residue" evidence="1">
    <location>
        <position position="1"/>
    </location>
</feature>
<accession>A0A401QA62</accession>
<gene>
    <name evidence="1" type="ORF">scyTo_0023209</name>
</gene>
<dbReference type="AlphaFoldDB" id="A0A401QA62"/>
<keyword evidence="2" id="KW-1185">Reference proteome</keyword>
<evidence type="ECO:0000313" key="1">
    <source>
        <dbReference type="EMBL" id="GCB82265.1"/>
    </source>
</evidence>
<organism evidence="1 2">
    <name type="scientific">Scyliorhinus torazame</name>
    <name type="common">Cloudy catshark</name>
    <name type="synonym">Catulus torazame</name>
    <dbReference type="NCBI Taxonomy" id="75743"/>
    <lineage>
        <taxon>Eukaryota</taxon>
        <taxon>Metazoa</taxon>
        <taxon>Chordata</taxon>
        <taxon>Craniata</taxon>
        <taxon>Vertebrata</taxon>
        <taxon>Chondrichthyes</taxon>
        <taxon>Elasmobranchii</taxon>
        <taxon>Galeomorphii</taxon>
        <taxon>Galeoidea</taxon>
        <taxon>Carcharhiniformes</taxon>
        <taxon>Scyliorhinidae</taxon>
        <taxon>Scyliorhinus</taxon>
    </lineage>
</organism>
<dbReference type="EMBL" id="BFAA01027260">
    <property type="protein sequence ID" value="GCB82265.1"/>
    <property type="molecule type" value="Genomic_DNA"/>
</dbReference>
<proteinExistence type="predicted"/>
<reference evidence="1 2" key="1">
    <citation type="journal article" date="2018" name="Nat. Ecol. Evol.">
        <title>Shark genomes provide insights into elasmobranch evolution and the origin of vertebrates.</title>
        <authorList>
            <person name="Hara Y"/>
            <person name="Yamaguchi K"/>
            <person name="Onimaru K"/>
            <person name="Kadota M"/>
            <person name="Koyanagi M"/>
            <person name="Keeley SD"/>
            <person name="Tatsumi K"/>
            <person name="Tanaka K"/>
            <person name="Motone F"/>
            <person name="Kageyama Y"/>
            <person name="Nozu R"/>
            <person name="Adachi N"/>
            <person name="Nishimura O"/>
            <person name="Nakagawa R"/>
            <person name="Tanegashima C"/>
            <person name="Kiyatake I"/>
            <person name="Matsumoto R"/>
            <person name="Murakumo K"/>
            <person name="Nishida K"/>
            <person name="Terakita A"/>
            <person name="Kuratani S"/>
            <person name="Sato K"/>
            <person name="Hyodo S Kuraku.S."/>
        </authorList>
    </citation>
    <scope>NUCLEOTIDE SEQUENCE [LARGE SCALE GENOMIC DNA]</scope>
</reference>